<evidence type="ECO:0000256" key="1">
    <source>
        <dbReference type="ARBA" id="ARBA00022741"/>
    </source>
</evidence>
<evidence type="ECO:0000313" key="5">
    <source>
        <dbReference type="Proteomes" id="UP000326396"/>
    </source>
</evidence>
<accession>A0A5N6P2E2</accession>
<name>A0A5N6P2E2_9ASTR</name>
<protein>
    <recommendedName>
        <fullName evidence="3">Myosin N-terminal SH3-like domain-containing protein</fullName>
    </recommendedName>
</protein>
<dbReference type="GO" id="GO:0016459">
    <property type="term" value="C:myosin complex"/>
    <property type="evidence" value="ECO:0007669"/>
    <property type="project" value="InterPro"/>
</dbReference>
<dbReference type="GO" id="GO:0005524">
    <property type="term" value="F:ATP binding"/>
    <property type="evidence" value="ECO:0007669"/>
    <property type="project" value="UniProtKB-KW"/>
</dbReference>
<comment type="caution">
    <text evidence="4">The sequence shown here is derived from an EMBL/GenBank/DDBJ whole genome shotgun (WGS) entry which is preliminary data.</text>
</comment>
<reference evidence="4 5" key="1">
    <citation type="submission" date="2019-05" db="EMBL/GenBank/DDBJ databases">
        <title>Mikania micrantha, genome provides insights into the molecular mechanism of rapid growth.</title>
        <authorList>
            <person name="Liu B."/>
        </authorList>
    </citation>
    <scope>NUCLEOTIDE SEQUENCE [LARGE SCALE GENOMIC DNA]</scope>
    <source>
        <strain evidence="4">NLD-2019</strain>
        <tissue evidence="4">Leaf</tissue>
    </source>
</reference>
<feature type="domain" description="Myosin N-terminal SH3-like" evidence="3">
    <location>
        <begin position="108"/>
        <end position="141"/>
    </location>
</feature>
<organism evidence="4 5">
    <name type="scientific">Mikania micrantha</name>
    <name type="common">bitter vine</name>
    <dbReference type="NCBI Taxonomy" id="192012"/>
    <lineage>
        <taxon>Eukaryota</taxon>
        <taxon>Viridiplantae</taxon>
        <taxon>Streptophyta</taxon>
        <taxon>Embryophyta</taxon>
        <taxon>Tracheophyta</taxon>
        <taxon>Spermatophyta</taxon>
        <taxon>Magnoliopsida</taxon>
        <taxon>eudicotyledons</taxon>
        <taxon>Gunneridae</taxon>
        <taxon>Pentapetalae</taxon>
        <taxon>asterids</taxon>
        <taxon>campanulids</taxon>
        <taxon>Asterales</taxon>
        <taxon>Asteraceae</taxon>
        <taxon>Asteroideae</taxon>
        <taxon>Heliantheae alliance</taxon>
        <taxon>Eupatorieae</taxon>
        <taxon>Mikania</taxon>
    </lineage>
</organism>
<dbReference type="Pfam" id="PF02736">
    <property type="entry name" value="Myosin_N"/>
    <property type="match status" value="1"/>
</dbReference>
<dbReference type="InterPro" id="IPR036961">
    <property type="entry name" value="Kinesin_motor_dom_sf"/>
</dbReference>
<keyword evidence="1" id="KW-0547">Nucleotide-binding</keyword>
<dbReference type="OrthoDB" id="6108017at2759"/>
<evidence type="ECO:0000313" key="4">
    <source>
        <dbReference type="EMBL" id="KAD5803322.1"/>
    </source>
</evidence>
<evidence type="ECO:0000256" key="2">
    <source>
        <dbReference type="ARBA" id="ARBA00022840"/>
    </source>
</evidence>
<dbReference type="GO" id="GO:0003774">
    <property type="term" value="F:cytoskeletal motor activity"/>
    <property type="evidence" value="ECO:0007669"/>
    <property type="project" value="InterPro"/>
</dbReference>
<sequence length="182" mass="19919">MVFYECVVEVMVETQMRHRSSADGGGGRGQIKLHGVVELVGVDAVDLGDFVIAVGGKAVEKTVEEFDYGESELRRDDSVKVFDFDDINDSFAVMSNSNGSMSLRKSSKVWVEDRDTAWVAGEITGFAGKHVQVVTEFGKQILAFAEKLLLRDADADYGGVDDMTKLAYLNEPGVLDNLKKLS</sequence>
<dbReference type="Gene3D" id="3.40.850.10">
    <property type="entry name" value="Kinesin motor domain"/>
    <property type="match status" value="1"/>
</dbReference>
<dbReference type="AlphaFoldDB" id="A0A5N6P2E2"/>
<dbReference type="EMBL" id="SZYD01000007">
    <property type="protein sequence ID" value="KAD5803322.1"/>
    <property type="molecule type" value="Genomic_DNA"/>
</dbReference>
<dbReference type="Proteomes" id="UP000326396">
    <property type="component" value="Linkage Group LG15"/>
</dbReference>
<gene>
    <name evidence="4" type="ORF">E3N88_14682</name>
</gene>
<keyword evidence="5" id="KW-1185">Reference proteome</keyword>
<evidence type="ECO:0000259" key="3">
    <source>
        <dbReference type="Pfam" id="PF02736"/>
    </source>
</evidence>
<proteinExistence type="predicted"/>
<dbReference type="InterPro" id="IPR004009">
    <property type="entry name" value="SH3_Myosin"/>
</dbReference>
<keyword evidence="2" id="KW-0067">ATP-binding</keyword>